<proteinExistence type="predicted"/>
<keyword evidence="5" id="KW-1185">Reference proteome</keyword>
<organism evidence="4 5">
    <name type="scientific">Crucibulum laeve</name>
    <dbReference type="NCBI Taxonomy" id="68775"/>
    <lineage>
        <taxon>Eukaryota</taxon>
        <taxon>Fungi</taxon>
        <taxon>Dikarya</taxon>
        <taxon>Basidiomycota</taxon>
        <taxon>Agaricomycotina</taxon>
        <taxon>Agaricomycetes</taxon>
        <taxon>Agaricomycetidae</taxon>
        <taxon>Agaricales</taxon>
        <taxon>Agaricineae</taxon>
        <taxon>Nidulariaceae</taxon>
        <taxon>Crucibulum</taxon>
    </lineage>
</organism>
<feature type="compositionally biased region" description="Acidic residues" evidence="2">
    <location>
        <begin position="154"/>
        <end position="182"/>
    </location>
</feature>
<dbReference type="EMBL" id="ML213636">
    <property type="protein sequence ID" value="TFK34096.1"/>
    <property type="molecule type" value="Genomic_DNA"/>
</dbReference>
<gene>
    <name evidence="4" type="ORF">BDQ12DRAFT_669658</name>
</gene>
<reference evidence="4 5" key="1">
    <citation type="journal article" date="2019" name="Nat. Ecol. Evol.">
        <title>Megaphylogeny resolves global patterns of mushroom evolution.</title>
        <authorList>
            <person name="Varga T."/>
            <person name="Krizsan K."/>
            <person name="Foldi C."/>
            <person name="Dima B."/>
            <person name="Sanchez-Garcia M."/>
            <person name="Sanchez-Ramirez S."/>
            <person name="Szollosi G.J."/>
            <person name="Szarkandi J.G."/>
            <person name="Papp V."/>
            <person name="Albert L."/>
            <person name="Andreopoulos W."/>
            <person name="Angelini C."/>
            <person name="Antonin V."/>
            <person name="Barry K.W."/>
            <person name="Bougher N.L."/>
            <person name="Buchanan P."/>
            <person name="Buyck B."/>
            <person name="Bense V."/>
            <person name="Catcheside P."/>
            <person name="Chovatia M."/>
            <person name="Cooper J."/>
            <person name="Damon W."/>
            <person name="Desjardin D."/>
            <person name="Finy P."/>
            <person name="Geml J."/>
            <person name="Haridas S."/>
            <person name="Hughes K."/>
            <person name="Justo A."/>
            <person name="Karasinski D."/>
            <person name="Kautmanova I."/>
            <person name="Kiss B."/>
            <person name="Kocsube S."/>
            <person name="Kotiranta H."/>
            <person name="LaButti K.M."/>
            <person name="Lechner B.E."/>
            <person name="Liimatainen K."/>
            <person name="Lipzen A."/>
            <person name="Lukacs Z."/>
            <person name="Mihaltcheva S."/>
            <person name="Morgado L.N."/>
            <person name="Niskanen T."/>
            <person name="Noordeloos M.E."/>
            <person name="Ohm R.A."/>
            <person name="Ortiz-Santana B."/>
            <person name="Ovrebo C."/>
            <person name="Racz N."/>
            <person name="Riley R."/>
            <person name="Savchenko A."/>
            <person name="Shiryaev A."/>
            <person name="Soop K."/>
            <person name="Spirin V."/>
            <person name="Szebenyi C."/>
            <person name="Tomsovsky M."/>
            <person name="Tulloss R.E."/>
            <person name="Uehling J."/>
            <person name="Grigoriev I.V."/>
            <person name="Vagvolgyi C."/>
            <person name="Papp T."/>
            <person name="Martin F.M."/>
            <person name="Miettinen O."/>
            <person name="Hibbett D.S."/>
            <person name="Nagy L.G."/>
        </authorList>
    </citation>
    <scope>NUCLEOTIDE SEQUENCE [LARGE SCALE GENOMIC DNA]</scope>
    <source>
        <strain evidence="4 5">CBS 166.37</strain>
    </source>
</reference>
<protein>
    <recommendedName>
        <fullName evidence="3">Restriction of telomere capping protein 4 C-terminal domain-containing protein</fullName>
    </recommendedName>
</protein>
<feature type="region of interest" description="Disordered" evidence="2">
    <location>
        <begin position="450"/>
        <end position="487"/>
    </location>
</feature>
<dbReference type="InterPro" id="IPR028094">
    <property type="entry name" value="RTC4_C"/>
</dbReference>
<evidence type="ECO:0000256" key="2">
    <source>
        <dbReference type="SAM" id="MobiDB-lite"/>
    </source>
</evidence>
<keyword evidence="1" id="KW-0175">Coiled coil</keyword>
<sequence length="515" mass="57582">MPSKKLKAKNATIRLLEKRINQYELEKEISDMKAAEPKKTQLIKRPSGQAGCASGYNLQIAMGLAGRDQLYRVLSSLGLVEDVIELIQKHIPFFQQFANGWPIKDIIKRYLQNDQMKYKRDMAYVASCFKNSSESNWSPAIPIVAKGKGRQPETDTEDSDDSDSEFDEEDESSLSEQEDNIMDMEMKSNSTSRKYKEIVEPPKTRPGPLTRSNSKNLKKNEFTAVEPTVLSKPKSQLRGKNLKENESKVKLVTDGNAIEAKKSTLGKRKPNQDIHDYQENSDHLYAQSTSAKTRFPSPLSSKWELNKGKVAKKLMNSATHNIHCGYYGPAGESVIRTALMAFDNTKFSHSINETIPSIMLMEYPSDFKPGEYVPMKFSDFLDFILVPHVATLLIANDMDITPNAAQDERFASKGYGAAINGDTDDPEVKAAVKLAMAQFTWDAHQADGIDNSHEDAAVPSRAHKKDVYKSPVRNATPGPSSRPVMATGNTCQSIRKKTKSYKLIIPLAEPYQVQS</sequence>
<feature type="compositionally biased region" description="Basic and acidic residues" evidence="2">
    <location>
        <begin position="194"/>
        <end position="203"/>
    </location>
</feature>
<dbReference type="AlphaFoldDB" id="A0A5C3LQ18"/>
<dbReference type="Proteomes" id="UP000308652">
    <property type="component" value="Unassembled WGS sequence"/>
</dbReference>
<feature type="coiled-coil region" evidence="1">
    <location>
        <begin position="6"/>
        <end position="33"/>
    </location>
</feature>
<evidence type="ECO:0000259" key="3">
    <source>
        <dbReference type="Pfam" id="PF14474"/>
    </source>
</evidence>
<evidence type="ECO:0000313" key="5">
    <source>
        <dbReference type="Proteomes" id="UP000308652"/>
    </source>
</evidence>
<accession>A0A5C3LQ18</accession>
<feature type="region of interest" description="Disordered" evidence="2">
    <location>
        <begin position="140"/>
        <end position="219"/>
    </location>
</feature>
<dbReference type="Pfam" id="PF14474">
    <property type="entry name" value="RTC4"/>
    <property type="match status" value="1"/>
</dbReference>
<evidence type="ECO:0000313" key="4">
    <source>
        <dbReference type="EMBL" id="TFK34096.1"/>
    </source>
</evidence>
<evidence type="ECO:0000256" key="1">
    <source>
        <dbReference type="SAM" id="Coils"/>
    </source>
</evidence>
<feature type="domain" description="Restriction of telomere capping protein 4 C-terminal" evidence="3">
    <location>
        <begin position="309"/>
        <end position="420"/>
    </location>
</feature>
<dbReference type="OrthoDB" id="2686745at2759"/>
<name>A0A5C3LQ18_9AGAR</name>